<dbReference type="EMBL" id="NJHN03000037">
    <property type="protein sequence ID" value="KAH9422052.1"/>
    <property type="molecule type" value="Genomic_DNA"/>
</dbReference>
<gene>
    <name evidence="1" type="ORF">DERP_002344</name>
</gene>
<keyword evidence="2" id="KW-1185">Reference proteome</keyword>
<evidence type="ECO:0000313" key="1">
    <source>
        <dbReference type="EMBL" id="KAH9422052.1"/>
    </source>
</evidence>
<organism evidence="1 2">
    <name type="scientific">Dermatophagoides pteronyssinus</name>
    <name type="common">European house dust mite</name>
    <dbReference type="NCBI Taxonomy" id="6956"/>
    <lineage>
        <taxon>Eukaryota</taxon>
        <taxon>Metazoa</taxon>
        <taxon>Ecdysozoa</taxon>
        <taxon>Arthropoda</taxon>
        <taxon>Chelicerata</taxon>
        <taxon>Arachnida</taxon>
        <taxon>Acari</taxon>
        <taxon>Acariformes</taxon>
        <taxon>Sarcoptiformes</taxon>
        <taxon>Astigmata</taxon>
        <taxon>Psoroptidia</taxon>
        <taxon>Analgoidea</taxon>
        <taxon>Pyroglyphidae</taxon>
        <taxon>Dermatophagoidinae</taxon>
        <taxon>Dermatophagoides</taxon>
    </lineage>
</organism>
<reference evidence="1 2" key="2">
    <citation type="journal article" date="2022" name="Mol. Biol. Evol.">
        <title>Comparative Genomics Reveals Insights into the Divergent Evolution of Astigmatic Mites and Household Pest Adaptations.</title>
        <authorList>
            <person name="Xiong Q."/>
            <person name="Wan A.T."/>
            <person name="Liu X."/>
            <person name="Fung C.S."/>
            <person name="Xiao X."/>
            <person name="Malainual N."/>
            <person name="Hou J."/>
            <person name="Wang L."/>
            <person name="Wang M."/>
            <person name="Yang K.Y."/>
            <person name="Cui Y."/>
            <person name="Leung E.L."/>
            <person name="Nong W."/>
            <person name="Shin S.K."/>
            <person name="Au S.W."/>
            <person name="Jeong K.Y."/>
            <person name="Chew F.T."/>
            <person name="Hui J.H."/>
            <person name="Leung T.F."/>
            <person name="Tungtrongchitr A."/>
            <person name="Zhong N."/>
            <person name="Liu Z."/>
            <person name="Tsui S.K."/>
        </authorList>
    </citation>
    <scope>NUCLEOTIDE SEQUENCE [LARGE SCALE GENOMIC DNA]</scope>
    <source>
        <strain evidence="1">Derp</strain>
    </source>
</reference>
<comment type="caution">
    <text evidence="1">The sequence shown here is derived from an EMBL/GenBank/DDBJ whole genome shotgun (WGS) entry which is preliminary data.</text>
</comment>
<proteinExistence type="predicted"/>
<reference evidence="1 2" key="1">
    <citation type="journal article" date="2018" name="J. Allergy Clin. Immunol.">
        <title>High-quality assembly of Dermatophagoides pteronyssinus genome and transcriptome reveals a wide range of novel allergens.</title>
        <authorList>
            <person name="Liu X.Y."/>
            <person name="Yang K.Y."/>
            <person name="Wang M.Q."/>
            <person name="Kwok J.S."/>
            <person name="Zeng X."/>
            <person name="Yang Z."/>
            <person name="Xiao X.J."/>
            <person name="Lau C.P."/>
            <person name="Li Y."/>
            <person name="Huang Z.M."/>
            <person name="Ba J.G."/>
            <person name="Yim A.K."/>
            <person name="Ouyang C.Y."/>
            <person name="Ngai S.M."/>
            <person name="Chan T.F."/>
            <person name="Leung E.L."/>
            <person name="Liu L."/>
            <person name="Liu Z.G."/>
            <person name="Tsui S.K."/>
        </authorList>
    </citation>
    <scope>NUCLEOTIDE SEQUENCE [LARGE SCALE GENOMIC DNA]</scope>
    <source>
        <strain evidence="1">Derp</strain>
    </source>
</reference>
<evidence type="ECO:0000313" key="2">
    <source>
        <dbReference type="Proteomes" id="UP000887458"/>
    </source>
</evidence>
<dbReference type="Proteomes" id="UP000887458">
    <property type="component" value="Unassembled WGS sequence"/>
</dbReference>
<sequence>MESFIDDNINFSNLSLFFDQKNDEILHFGFSVTTSFYFHSIPFMHLEIWQMCKCNNHVLKTTLQFE</sequence>
<protein>
    <submittedName>
        <fullName evidence="1">Uncharacterized protein</fullName>
    </submittedName>
</protein>
<name>A0ABQ8JHY4_DERPT</name>
<accession>A0ABQ8JHY4</accession>